<accession>A0ABN9W5C1</accession>
<dbReference type="Gene3D" id="3.30.420.10">
    <property type="entry name" value="Ribonuclease H-like superfamily/Ribonuclease H"/>
    <property type="match status" value="1"/>
</dbReference>
<dbReference type="InterPro" id="IPR036397">
    <property type="entry name" value="RNaseH_sf"/>
</dbReference>
<gene>
    <name evidence="2" type="ORF">PCOR1329_LOCUS64219</name>
</gene>
<reference evidence="2" key="1">
    <citation type="submission" date="2023-10" db="EMBL/GenBank/DDBJ databases">
        <authorList>
            <person name="Chen Y."/>
            <person name="Shah S."/>
            <person name="Dougan E. K."/>
            <person name="Thang M."/>
            <person name="Chan C."/>
        </authorList>
    </citation>
    <scope>NUCLEOTIDE SEQUENCE [LARGE SCALE GENOMIC DNA]</scope>
</reference>
<comment type="caution">
    <text evidence="2">The sequence shown here is derived from an EMBL/GenBank/DDBJ whole genome shotgun (WGS) entry which is preliminary data.</text>
</comment>
<dbReference type="InterPro" id="IPR012337">
    <property type="entry name" value="RNaseH-like_sf"/>
</dbReference>
<feature type="compositionally biased region" description="Low complexity" evidence="1">
    <location>
        <begin position="775"/>
        <end position="786"/>
    </location>
</feature>
<protein>
    <submittedName>
        <fullName evidence="2">Uncharacterized protein</fullName>
    </submittedName>
</protein>
<evidence type="ECO:0000256" key="1">
    <source>
        <dbReference type="SAM" id="MobiDB-lite"/>
    </source>
</evidence>
<dbReference type="SUPFAM" id="SSF53098">
    <property type="entry name" value="Ribonuclease H-like"/>
    <property type="match status" value="1"/>
</dbReference>
<name>A0ABN9W5C1_9DINO</name>
<evidence type="ECO:0000313" key="3">
    <source>
        <dbReference type="Proteomes" id="UP001189429"/>
    </source>
</evidence>
<organism evidence="2 3">
    <name type="scientific">Prorocentrum cordatum</name>
    <dbReference type="NCBI Taxonomy" id="2364126"/>
    <lineage>
        <taxon>Eukaryota</taxon>
        <taxon>Sar</taxon>
        <taxon>Alveolata</taxon>
        <taxon>Dinophyceae</taxon>
        <taxon>Prorocentrales</taxon>
        <taxon>Prorocentraceae</taxon>
        <taxon>Prorocentrum</taxon>
    </lineage>
</organism>
<evidence type="ECO:0000313" key="2">
    <source>
        <dbReference type="EMBL" id="CAK0881315.1"/>
    </source>
</evidence>
<dbReference type="Proteomes" id="UP001189429">
    <property type="component" value="Unassembled WGS sequence"/>
</dbReference>
<keyword evidence="3" id="KW-1185">Reference proteome</keyword>
<sequence length="855" mass="90452">MHVCGHADGPAAAEDKEALLLAAVSWLRSLGDVPALLVRGFNLVLHGASVEPLLAMAGWPDALAQAGPICLPSPGGPSRIDYVFANALAMERVAAAGLRWDLGLATHAALEVGLAVEAAMREWLSRRMRCLGPLARQRADARWRARRPRASGAGGEASDEAADAALHRMPRLRPMRRVASRRGRGGNRARAVAAAPVRGGHAGAAWAADLQRPTLAPGLLERGVALAELGHRGAQRAARDRRRGSWRERARRAMGNGGGRWPEWILRTAPWRPPLCQTLPRAPLPGHRPRRVVVDAGAAPCEAALPPNSATRGIAGGHCGSDRFQRPPAFGEEWLVELDSLPPFPDRAPWAADLAQLLEWVAELFESVEQTGRWPEKRRGPEGLLLLKPGGGGPLGRMPIWPLPMLRRVCAAGRAQLQARWRAAWGGADGGVGSEGLARDLALEREAAEASGETICLGPKAAACIALALQAARALWAGELALRGAARPPQPTLEQLVPLALRQPRCAACESPGWAMRSTEHVFVAAWSWAERRKVAPRRPCFAHLAGDVDRWATGRLLAADELAPEAAKALHGALCSSVAAGREGPQLPAQAALLPTAPRRTVCSDEACLHPVDPLLARAARGLQVKGLATPNLVGPVDGLQTAQRADVTAAVAAARVAGGPVDFAWDSQCAARGCAKIEAGADPRDWAHADLWHSLVDAVRSGRLWARWVPAHKTPAEARRLGLSERGRFGNAAADGNAGAAAANRAALAAAPPAARRRQRDWRRVRRGDRARAASALAADAPAGHMAQAPTCPRRSGADAPVSNGDMLAAFFARRSWWPHALARGPGHVFCPRCGGSATSAAGLLGSSCLGWR</sequence>
<dbReference type="EMBL" id="CAUYUJ010018176">
    <property type="protein sequence ID" value="CAK0881315.1"/>
    <property type="molecule type" value="Genomic_DNA"/>
</dbReference>
<feature type="region of interest" description="Disordered" evidence="1">
    <location>
        <begin position="749"/>
        <end position="801"/>
    </location>
</feature>
<feature type="compositionally biased region" description="Basic residues" evidence="1">
    <location>
        <begin position="757"/>
        <end position="771"/>
    </location>
</feature>
<feature type="region of interest" description="Disordered" evidence="1">
    <location>
        <begin position="142"/>
        <end position="161"/>
    </location>
</feature>
<proteinExistence type="predicted"/>